<evidence type="ECO:0000313" key="3">
    <source>
        <dbReference type="Proteomes" id="UP001215280"/>
    </source>
</evidence>
<feature type="compositionally biased region" description="Polar residues" evidence="1">
    <location>
        <begin position="73"/>
        <end position="83"/>
    </location>
</feature>
<gene>
    <name evidence="2" type="ORF">DFH07DRAFT_708147</name>
</gene>
<evidence type="ECO:0000256" key="1">
    <source>
        <dbReference type="SAM" id="MobiDB-lite"/>
    </source>
</evidence>
<accession>A0AAD7I064</accession>
<dbReference type="Proteomes" id="UP001215280">
    <property type="component" value="Unassembled WGS sequence"/>
</dbReference>
<dbReference type="AlphaFoldDB" id="A0AAD7I064"/>
<dbReference type="EMBL" id="JARJLG010000177">
    <property type="protein sequence ID" value="KAJ7732239.1"/>
    <property type="molecule type" value="Genomic_DNA"/>
</dbReference>
<keyword evidence="3" id="KW-1185">Reference proteome</keyword>
<feature type="non-terminal residue" evidence="2">
    <location>
        <position position="134"/>
    </location>
</feature>
<evidence type="ECO:0000313" key="2">
    <source>
        <dbReference type="EMBL" id="KAJ7732239.1"/>
    </source>
</evidence>
<name>A0AAD7I064_9AGAR</name>
<proteinExistence type="predicted"/>
<sequence length="134" mass="14633">CPKCGTRIKYGTAGVANLVARHLDTPTCDKAWAKRDKQPRKNGLLTDFLVPKSKLLPSTVRAPPPINVDGPSSERTNPVQSAPQPLFTPVVSPSIRSSGINRLLDQLREKIEHLPSTIPITDQTNPLSEFFGDP</sequence>
<feature type="region of interest" description="Disordered" evidence="1">
    <location>
        <begin position="59"/>
        <end position="90"/>
    </location>
</feature>
<reference evidence="2" key="1">
    <citation type="submission" date="2023-03" db="EMBL/GenBank/DDBJ databases">
        <title>Massive genome expansion in bonnet fungi (Mycena s.s.) driven by repeated elements and novel gene families across ecological guilds.</title>
        <authorList>
            <consortium name="Lawrence Berkeley National Laboratory"/>
            <person name="Harder C.B."/>
            <person name="Miyauchi S."/>
            <person name="Viragh M."/>
            <person name="Kuo A."/>
            <person name="Thoen E."/>
            <person name="Andreopoulos B."/>
            <person name="Lu D."/>
            <person name="Skrede I."/>
            <person name="Drula E."/>
            <person name="Henrissat B."/>
            <person name="Morin E."/>
            <person name="Kohler A."/>
            <person name="Barry K."/>
            <person name="LaButti K."/>
            <person name="Morin E."/>
            <person name="Salamov A."/>
            <person name="Lipzen A."/>
            <person name="Mereny Z."/>
            <person name="Hegedus B."/>
            <person name="Baldrian P."/>
            <person name="Stursova M."/>
            <person name="Weitz H."/>
            <person name="Taylor A."/>
            <person name="Grigoriev I.V."/>
            <person name="Nagy L.G."/>
            <person name="Martin F."/>
            <person name="Kauserud H."/>
        </authorList>
    </citation>
    <scope>NUCLEOTIDE SEQUENCE</scope>
    <source>
        <strain evidence="2">CBHHK188m</strain>
    </source>
</reference>
<feature type="non-terminal residue" evidence="2">
    <location>
        <position position="1"/>
    </location>
</feature>
<comment type="caution">
    <text evidence="2">The sequence shown here is derived from an EMBL/GenBank/DDBJ whole genome shotgun (WGS) entry which is preliminary data.</text>
</comment>
<organism evidence="2 3">
    <name type="scientific">Mycena maculata</name>
    <dbReference type="NCBI Taxonomy" id="230809"/>
    <lineage>
        <taxon>Eukaryota</taxon>
        <taxon>Fungi</taxon>
        <taxon>Dikarya</taxon>
        <taxon>Basidiomycota</taxon>
        <taxon>Agaricomycotina</taxon>
        <taxon>Agaricomycetes</taxon>
        <taxon>Agaricomycetidae</taxon>
        <taxon>Agaricales</taxon>
        <taxon>Marasmiineae</taxon>
        <taxon>Mycenaceae</taxon>
        <taxon>Mycena</taxon>
    </lineage>
</organism>
<protein>
    <submittedName>
        <fullName evidence="2">Uncharacterized protein</fullName>
    </submittedName>
</protein>